<dbReference type="Gene3D" id="3.40.50.11660">
    <property type="entry name" value="Glycosyl transferase family 10, C-terminal domain"/>
    <property type="match status" value="1"/>
</dbReference>
<comment type="pathway">
    <text evidence="1">Protein modification; protein glycosylation.</text>
</comment>
<evidence type="ECO:0000259" key="12">
    <source>
        <dbReference type="Pfam" id="PF00852"/>
    </source>
</evidence>
<evidence type="ECO:0000256" key="1">
    <source>
        <dbReference type="ARBA" id="ARBA00004922"/>
    </source>
</evidence>
<dbReference type="PANTHER" id="PTHR11929">
    <property type="entry name" value="ALPHA- 1,3 -FUCOSYLTRANSFERASE"/>
    <property type="match status" value="1"/>
</dbReference>
<comment type="subcellular location">
    <subcellularLocation>
        <location evidence="10">Endomembrane system</location>
        <topology evidence="10">Single-pass type II membrane protein</topology>
    </subcellularLocation>
    <subcellularLocation>
        <location evidence="11">Golgi apparatus</location>
        <location evidence="11">Golgi stack membrane</location>
        <topology evidence="11">Single-pass type II membrane protein</topology>
    </subcellularLocation>
</comment>
<sequence length="409" mass="48543">MTCIQINMTPVLLPYTNQEQQLVIFDSNVMYPIDVINNHVVNTSITYHLTKKNELKLIDDAKAANRKHKIILPLIKYENDLNSHLIVGYTNVFSKPKFCSSTNEEIFGKTCPYTNCKYTCDRTQENTAQVLLMHKQDLDYEKLDSIKRDSDQIWLLWHDEPKENSTQLNKYKFNWTMSYRTSAEASLGAYGITIAKEKPWSIGKFNSWVNKQFNERHNQAVWFVSNCRPQKRLKKFHSLRQYFPISAFGRCIKSNESFSLNAQVLSKDKCNYQSTCERDYLSKSKFYLAFESQSCTDYITEKFWRTLKFGAIPIVSGPERENYVRIAPPNSFIHTDDYSSDDKLAKALYSIATNRSLYEKYHYWRRYYDIYHEAKDLEPYRFCEICCRLNTNKQRIWYENINDWFLEKC</sequence>
<keyword evidence="3 11" id="KW-0328">Glycosyltransferase</keyword>
<dbReference type="InterPro" id="IPR055270">
    <property type="entry name" value="Glyco_tran_10_C"/>
</dbReference>
<evidence type="ECO:0000256" key="5">
    <source>
        <dbReference type="ARBA" id="ARBA00022692"/>
    </source>
</evidence>
<protein>
    <recommendedName>
        <fullName evidence="11">Fucosyltransferase</fullName>
        <ecNumber evidence="11">2.4.1.-</ecNumber>
    </recommendedName>
</protein>
<evidence type="ECO:0000313" key="15">
    <source>
        <dbReference type="Proteomes" id="UP000663832"/>
    </source>
</evidence>
<dbReference type="UniPathway" id="UPA00378"/>
<dbReference type="InterPro" id="IPR038577">
    <property type="entry name" value="GT10-like_C_sf"/>
</dbReference>
<evidence type="ECO:0000313" key="14">
    <source>
        <dbReference type="EMBL" id="CAF0744354.1"/>
    </source>
</evidence>
<evidence type="ECO:0000256" key="11">
    <source>
        <dbReference type="RuleBase" id="RU003832"/>
    </source>
</evidence>
<proteinExistence type="inferred from homology"/>
<dbReference type="Pfam" id="PF00852">
    <property type="entry name" value="Glyco_transf_10"/>
    <property type="match status" value="1"/>
</dbReference>
<name>A0A813NXR2_9BILA</name>
<evidence type="ECO:0000256" key="4">
    <source>
        <dbReference type="ARBA" id="ARBA00022679"/>
    </source>
</evidence>
<dbReference type="OrthoDB" id="427096at2759"/>
<keyword evidence="5 11" id="KW-0812">Transmembrane</keyword>
<dbReference type="InterPro" id="IPR031481">
    <property type="entry name" value="Glyco_tran_10_N"/>
</dbReference>
<keyword evidence="9" id="KW-0325">Glycoprotein</keyword>
<dbReference type="GO" id="GO:0032580">
    <property type="term" value="C:Golgi cisterna membrane"/>
    <property type="evidence" value="ECO:0007669"/>
    <property type="project" value="UniProtKB-SubCell"/>
</dbReference>
<evidence type="ECO:0000256" key="3">
    <source>
        <dbReference type="ARBA" id="ARBA00022676"/>
    </source>
</evidence>
<evidence type="ECO:0000256" key="8">
    <source>
        <dbReference type="ARBA" id="ARBA00023136"/>
    </source>
</evidence>
<feature type="domain" description="Fucosyltransferase C-terminal" evidence="12">
    <location>
        <begin position="215"/>
        <end position="404"/>
    </location>
</feature>
<keyword evidence="6" id="KW-0735">Signal-anchor</keyword>
<dbReference type="InterPro" id="IPR001503">
    <property type="entry name" value="Glyco_trans_10"/>
</dbReference>
<gene>
    <name evidence="14" type="ORF">QVE165_LOCUS1104</name>
</gene>
<evidence type="ECO:0000256" key="7">
    <source>
        <dbReference type="ARBA" id="ARBA00022989"/>
    </source>
</evidence>
<keyword evidence="15" id="KW-1185">Reference proteome</keyword>
<dbReference type="EMBL" id="CAJNOM010000003">
    <property type="protein sequence ID" value="CAF0744354.1"/>
    <property type="molecule type" value="Genomic_DNA"/>
</dbReference>
<dbReference type="EC" id="2.4.1.-" evidence="11"/>
<keyword evidence="8" id="KW-0472">Membrane</keyword>
<keyword evidence="4 11" id="KW-0808">Transferase</keyword>
<dbReference type="FunFam" id="3.40.50.11660:FF:000002">
    <property type="entry name" value="Alpha-(1,3)-fucosyltransferase"/>
    <property type="match status" value="1"/>
</dbReference>
<evidence type="ECO:0000256" key="10">
    <source>
        <dbReference type="ARBA" id="ARBA00060399"/>
    </source>
</evidence>
<keyword evidence="11" id="KW-0333">Golgi apparatus</keyword>
<evidence type="ECO:0000256" key="9">
    <source>
        <dbReference type="ARBA" id="ARBA00023180"/>
    </source>
</evidence>
<dbReference type="Proteomes" id="UP000663832">
    <property type="component" value="Unassembled WGS sequence"/>
</dbReference>
<reference evidence="14" key="1">
    <citation type="submission" date="2021-02" db="EMBL/GenBank/DDBJ databases">
        <authorList>
            <person name="Nowell W R."/>
        </authorList>
    </citation>
    <scope>NUCLEOTIDE SEQUENCE</scope>
</reference>
<organism evidence="14 15">
    <name type="scientific">Adineta steineri</name>
    <dbReference type="NCBI Taxonomy" id="433720"/>
    <lineage>
        <taxon>Eukaryota</taxon>
        <taxon>Metazoa</taxon>
        <taxon>Spiralia</taxon>
        <taxon>Gnathifera</taxon>
        <taxon>Rotifera</taxon>
        <taxon>Eurotatoria</taxon>
        <taxon>Bdelloidea</taxon>
        <taxon>Adinetida</taxon>
        <taxon>Adinetidae</taxon>
        <taxon>Adineta</taxon>
    </lineage>
</organism>
<accession>A0A813NXR2</accession>
<keyword evidence="7" id="KW-1133">Transmembrane helix</keyword>
<evidence type="ECO:0000259" key="13">
    <source>
        <dbReference type="Pfam" id="PF17039"/>
    </source>
</evidence>
<dbReference type="Pfam" id="PF17039">
    <property type="entry name" value="Glyco_tran_10_N"/>
    <property type="match status" value="1"/>
</dbReference>
<feature type="domain" description="Fucosyltransferase N-terminal" evidence="13">
    <location>
        <begin position="85"/>
        <end position="185"/>
    </location>
</feature>
<dbReference type="AlphaFoldDB" id="A0A813NXR2"/>
<comment type="caution">
    <text evidence="14">The sequence shown here is derived from an EMBL/GenBank/DDBJ whole genome shotgun (WGS) entry which is preliminary data.</text>
</comment>
<evidence type="ECO:0000256" key="2">
    <source>
        <dbReference type="ARBA" id="ARBA00008919"/>
    </source>
</evidence>
<dbReference type="GO" id="GO:0046920">
    <property type="term" value="F:alpha-(1-&gt;3)-fucosyltransferase activity"/>
    <property type="evidence" value="ECO:0007669"/>
    <property type="project" value="TreeGrafter"/>
</dbReference>
<evidence type="ECO:0000256" key="6">
    <source>
        <dbReference type="ARBA" id="ARBA00022968"/>
    </source>
</evidence>
<comment type="similarity">
    <text evidence="2 11">Belongs to the glycosyltransferase 10 family.</text>
</comment>
<dbReference type="SUPFAM" id="SSF53756">
    <property type="entry name" value="UDP-Glycosyltransferase/glycogen phosphorylase"/>
    <property type="match status" value="1"/>
</dbReference>
<dbReference type="PANTHER" id="PTHR11929:SF226">
    <property type="entry name" value="ATP-DEPENDENT DNA HELICASE-RELATED"/>
    <property type="match status" value="1"/>
</dbReference>